<protein>
    <submittedName>
        <fullName evidence="6">Sialic acid TRAP transporter substrate-binding protein SiaP</fullName>
    </submittedName>
</protein>
<dbReference type="RefSeq" id="WP_192526607.1">
    <property type="nucleotide sequence ID" value="NZ_RRZC01000002.1"/>
</dbReference>
<dbReference type="PANTHER" id="PTHR33376:SF4">
    <property type="entry name" value="SIALIC ACID-BINDING PERIPLASMIC PROTEIN SIAP"/>
    <property type="match status" value="1"/>
</dbReference>
<dbReference type="EMBL" id="RRZC01000002">
    <property type="protein sequence ID" value="MBE0402508.1"/>
    <property type="molecule type" value="Genomic_DNA"/>
</dbReference>
<evidence type="ECO:0000256" key="1">
    <source>
        <dbReference type="ARBA" id="ARBA00004196"/>
    </source>
</evidence>
<organism evidence="6 7">
    <name type="scientific">Halomonas citrativorans</name>
    <dbReference type="NCBI Taxonomy" id="2742612"/>
    <lineage>
        <taxon>Bacteria</taxon>
        <taxon>Pseudomonadati</taxon>
        <taxon>Pseudomonadota</taxon>
        <taxon>Gammaproteobacteria</taxon>
        <taxon>Oceanospirillales</taxon>
        <taxon>Halomonadaceae</taxon>
        <taxon>Halomonas</taxon>
    </lineage>
</organism>
<evidence type="ECO:0000256" key="3">
    <source>
        <dbReference type="ARBA" id="ARBA00022448"/>
    </source>
</evidence>
<dbReference type="InterPro" id="IPR038404">
    <property type="entry name" value="TRAP_DctP_sf"/>
</dbReference>
<evidence type="ECO:0000256" key="4">
    <source>
        <dbReference type="ARBA" id="ARBA00022729"/>
    </source>
</evidence>
<feature type="signal peptide" evidence="5">
    <location>
        <begin position="1"/>
        <end position="22"/>
    </location>
</feature>
<feature type="chain" id="PRO_5046029826" evidence="5">
    <location>
        <begin position="23"/>
        <end position="321"/>
    </location>
</feature>
<keyword evidence="3" id="KW-0813">Transport</keyword>
<comment type="subcellular location">
    <subcellularLocation>
        <location evidence="1">Cell envelope</location>
    </subcellularLocation>
</comment>
<dbReference type="Gene3D" id="3.40.190.170">
    <property type="entry name" value="Bacterial extracellular solute-binding protein, family 7"/>
    <property type="match status" value="1"/>
</dbReference>
<sequence>MRARHQLTGLLFALSLAPLAQANDFVFGHIYEASHSHHKWALWAANEIEKRSDGRHHVEVFPSSQLGNEVELNEGLDLGTVDIIYTGNAFAGNAYPPIALGSAPFVFRDFDHWMTYSKSDLFQELAEGYENSTGHVPLGLIYFGQRHVTANKPILAPDDMQGMKIRVPDAPLLLMFPRAVGANPTPIAFSEVYLALQQGVVDGQENPLPIIQAMKFDEVQSDISLTGHIFDSQPIIMNGSAWSQLSAEDQALFLEVFSEAAEQGSLDIHQQEQDLVSWFQEQGTQVHEVDREAFAEMVKPKLTDENAGWTVDQYQRLEAIE</sequence>
<dbReference type="NCBIfam" id="TIGR00787">
    <property type="entry name" value="dctP"/>
    <property type="match status" value="1"/>
</dbReference>
<dbReference type="PIRSF" id="PIRSF006470">
    <property type="entry name" value="DctB"/>
    <property type="match status" value="1"/>
</dbReference>
<accession>A0ABR9F7N9</accession>
<dbReference type="InterPro" id="IPR004682">
    <property type="entry name" value="TRAP_DctP"/>
</dbReference>
<comment type="similarity">
    <text evidence="2">Belongs to the bacterial solute-binding protein 7 family.</text>
</comment>
<reference evidence="6 7" key="1">
    <citation type="submission" date="2020-07" db="EMBL/GenBank/DDBJ databases">
        <title>Halophilic bacteria isolated from french cheeses.</title>
        <authorList>
            <person name="Kothe C.I."/>
            <person name="Farah-Kraiem B."/>
            <person name="Renault P."/>
            <person name="Dridi B."/>
        </authorList>
    </citation>
    <scope>NUCLEOTIDE SEQUENCE [LARGE SCALE GENOMIC DNA]</scope>
    <source>
        <strain evidence="6 7">FME16</strain>
    </source>
</reference>
<evidence type="ECO:0000256" key="5">
    <source>
        <dbReference type="SAM" id="SignalP"/>
    </source>
</evidence>
<evidence type="ECO:0000313" key="7">
    <source>
        <dbReference type="Proteomes" id="UP000754821"/>
    </source>
</evidence>
<comment type="caution">
    <text evidence="6">The sequence shown here is derived from an EMBL/GenBank/DDBJ whole genome shotgun (WGS) entry which is preliminary data.</text>
</comment>
<keyword evidence="4 5" id="KW-0732">Signal</keyword>
<dbReference type="Pfam" id="PF03480">
    <property type="entry name" value="DctP"/>
    <property type="match status" value="1"/>
</dbReference>
<dbReference type="PANTHER" id="PTHR33376">
    <property type="match status" value="1"/>
</dbReference>
<proteinExistence type="inferred from homology"/>
<name>A0ABR9F7N9_9GAMM</name>
<dbReference type="InterPro" id="IPR018389">
    <property type="entry name" value="DctP_fam"/>
</dbReference>
<evidence type="ECO:0000313" key="6">
    <source>
        <dbReference type="EMBL" id="MBE0402508.1"/>
    </source>
</evidence>
<dbReference type="Proteomes" id="UP000754821">
    <property type="component" value="Unassembled WGS sequence"/>
</dbReference>
<dbReference type="CDD" id="cd13672">
    <property type="entry name" value="PBP2_TRAP_Siap"/>
    <property type="match status" value="1"/>
</dbReference>
<keyword evidence="7" id="KW-1185">Reference proteome</keyword>
<gene>
    <name evidence="6" type="ORF">EI163_02870</name>
</gene>
<evidence type="ECO:0000256" key="2">
    <source>
        <dbReference type="ARBA" id="ARBA00009023"/>
    </source>
</evidence>
<dbReference type="NCBIfam" id="NF037995">
    <property type="entry name" value="TRAP_S1"/>
    <property type="match status" value="1"/>
</dbReference>